<dbReference type="EMBL" id="JAIWYP010000002">
    <property type="protein sequence ID" value="KAH3860557.1"/>
    <property type="molecule type" value="Genomic_DNA"/>
</dbReference>
<evidence type="ECO:0000313" key="2">
    <source>
        <dbReference type="Proteomes" id="UP000828390"/>
    </source>
</evidence>
<keyword evidence="2" id="KW-1185">Reference proteome</keyword>
<name>A0A9D4LKS2_DREPO</name>
<organism evidence="1 2">
    <name type="scientific">Dreissena polymorpha</name>
    <name type="common">Zebra mussel</name>
    <name type="synonym">Mytilus polymorpha</name>
    <dbReference type="NCBI Taxonomy" id="45954"/>
    <lineage>
        <taxon>Eukaryota</taxon>
        <taxon>Metazoa</taxon>
        <taxon>Spiralia</taxon>
        <taxon>Lophotrochozoa</taxon>
        <taxon>Mollusca</taxon>
        <taxon>Bivalvia</taxon>
        <taxon>Autobranchia</taxon>
        <taxon>Heteroconchia</taxon>
        <taxon>Euheterodonta</taxon>
        <taxon>Imparidentia</taxon>
        <taxon>Neoheterodontei</taxon>
        <taxon>Myida</taxon>
        <taxon>Dreissenoidea</taxon>
        <taxon>Dreissenidae</taxon>
        <taxon>Dreissena</taxon>
    </lineage>
</organism>
<proteinExistence type="predicted"/>
<comment type="caution">
    <text evidence="1">The sequence shown here is derived from an EMBL/GenBank/DDBJ whole genome shotgun (WGS) entry which is preliminary data.</text>
</comment>
<gene>
    <name evidence="1" type="ORF">DPMN_023459</name>
</gene>
<dbReference type="Proteomes" id="UP000828390">
    <property type="component" value="Unassembled WGS sequence"/>
</dbReference>
<reference evidence="1" key="1">
    <citation type="journal article" date="2019" name="bioRxiv">
        <title>The Genome of the Zebra Mussel, Dreissena polymorpha: A Resource for Invasive Species Research.</title>
        <authorList>
            <person name="McCartney M.A."/>
            <person name="Auch B."/>
            <person name="Kono T."/>
            <person name="Mallez S."/>
            <person name="Zhang Y."/>
            <person name="Obille A."/>
            <person name="Becker A."/>
            <person name="Abrahante J.E."/>
            <person name="Garbe J."/>
            <person name="Badalamenti J.P."/>
            <person name="Herman A."/>
            <person name="Mangelson H."/>
            <person name="Liachko I."/>
            <person name="Sullivan S."/>
            <person name="Sone E.D."/>
            <person name="Koren S."/>
            <person name="Silverstein K.A.T."/>
            <person name="Beckman K.B."/>
            <person name="Gohl D.M."/>
        </authorList>
    </citation>
    <scope>NUCLEOTIDE SEQUENCE</scope>
    <source>
        <strain evidence="1">Duluth1</strain>
        <tissue evidence="1">Whole animal</tissue>
    </source>
</reference>
<dbReference type="AlphaFoldDB" id="A0A9D4LKS2"/>
<accession>A0A9D4LKS2</accession>
<reference evidence="1" key="2">
    <citation type="submission" date="2020-11" db="EMBL/GenBank/DDBJ databases">
        <authorList>
            <person name="McCartney M.A."/>
            <person name="Auch B."/>
            <person name="Kono T."/>
            <person name="Mallez S."/>
            <person name="Becker A."/>
            <person name="Gohl D.M."/>
            <person name="Silverstein K.A.T."/>
            <person name="Koren S."/>
            <person name="Bechman K.B."/>
            <person name="Herman A."/>
            <person name="Abrahante J.E."/>
            <person name="Garbe J."/>
        </authorList>
    </citation>
    <scope>NUCLEOTIDE SEQUENCE</scope>
    <source>
        <strain evidence="1">Duluth1</strain>
        <tissue evidence="1">Whole animal</tissue>
    </source>
</reference>
<evidence type="ECO:0000313" key="1">
    <source>
        <dbReference type="EMBL" id="KAH3860557.1"/>
    </source>
</evidence>
<sequence length="51" mass="5564">MSIPFIFAHALHFQASHFQLALFSVLEHLGTPYNGPTRGTKSTHDIVAGSI</sequence>
<protein>
    <submittedName>
        <fullName evidence="1">Uncharacterized protein</fullName>
    </submittedName>
</protein>